<feature type="compositionally biased region" description="Basic and acidic residues" evidence="9">
    <location>
        <begin position="15"/>
        <end position="26"/>
    </location>
</feature>
<dbReference type="PANTHER" id="PTHR30386:SF19">
    <property type="entry name" value="MULTIDRUG EXPORT PROTEIN EMRA-RELATED"/>
    <property type="match status" value="1"/>
</dbReference>
<feature type="domain" description="p-hydroxybenzoic acid efflux pump subunit AaeA-like beta-barrel" evidence="12">
    <location>
        <begin position="304"/>
        <end position="381"/>
    </location>
</feature>
<proteinExistence type="inferred from homology"/>
<dbReference type="InterPro" id="IPR050739">
    <property type="entry name" value="MFP"/>
</dbReference>
<keyword evidence="3" id="KW-0813">Transport</keyword>
<dbReference type="Pfam" id="PF25885">
    <property type="entry name" value="HH_EMRA"/>
    <property type="match status" value="1"/>
</dbReference>
<reference evidence="13 14" key="1">
    <citation type="submission" date="2019-06" db="EMBL/GenBank/DDBJ databases">
        <title>Genome sequencing of Zymomonas mobilis strains for genetic engineering and biofuel applications.</title>
        <authorList>
            <person name="Teravest M."/>
        </authorList>
    </citation>
    <scope>NUCLEOTIDE SEQUENCE [LARGE SCALE GENOMIC DNA]</scope>
    <source>
        <strain evidence="13 14">AN0101</strain>
    </source>
</reference>
<name>A0A542W1C7_ZYMMB</name>
<keyword evidence="4" id="KW-1003">Cell membrane</keyword>
<dbReference type="GO" id="GO:1990961">
    <property type="term" value="P:xenobiotic detoxification by transmembrane export across the plasma membrane"/>
    <property type="evidence" value="ECO:0007669"/>
    <property type="project" value="UniProtKB-ARBA"/>
</dbReference>
<dbReference type="Proteomes" id="UP000316887">
    <property type="component" value="Unassembled WGS sequence"/>
</dbReference>
<dbReference type="PANTHER" id="PTHR30386">
    <property type="entry name" value="MEMBRANE FUSION SUBUNIT OF EMRAB-TOLC MULTIDRUG EFFLUX PUMP"/>
    <property type="match status" value="1"/>
</dbReference>
<dbReference type="Gene3D" id="2.40.30.170">
    <property type="match status" value="1"/>
</dbReference>
<evidence type="ECO:0000256" key="4">
    <source>
        <dbReference type="ARBA" id="ARBA00022475"/>
    </source>
</evidence>
<evidence type="ECO:0000313" key="13">
    <source>
        <dbReference type="EMBL" id="TQL17372.1"/>
    </source>
</evidence>
<evidence type="ECO:0000256" key="5">
    <source>
        <dbReference type="ARBA" id="ARBA00022519"/>
    </source>
</evidence>
<dbReference type="Gene3D" id="1.10.287.470">
    <property type="entry name" value="Helix hairpin bin"/>
    <property type="match status" value="2"/>
</dbReference>
<evidence type="ECO:0000259" key="11">
    <source>
        <dbReference type="Pfam" id="PF25885"/>
    </source>
</evidence>
<dbReference type="OrthoDB" id="9811754at2"/>
<feature type="transmembrane region" description="Helical" evidence="10">
    <location>
        <begin position="47"/>
        <end position="68"/>
    </location>
</feature>
<feature type="domain" description="Multidrug export protein EmrA/FarA alpha-helical hairpin" evidence="11">
    <location>
        <begin position="161"/>
        <end position="267"/>
    </location>
</feature>
<dbReference type="FunFam" id="2.40.30.170:FF:000003">
    <property type="entry name" value="Multidrug resistance protein A"/>
    <property type="match status" value="1"/>
</dbReference>
<dbReference type="SUPFAM" id="SSF111369">
    <property type="entry name" value="HlyD-like secretion proteins"/>
    <property type="match status" value="2"/>
</dbReference>
<dbReference type="Gene3D" id="2.40.50.100">
    <property type="match status" value="1"/>
</dbReference>
<evidence type="ECO:0000313" key="14">
    <source>
        <dbReference type="Proteomes" id="UP000316887"/>
    </source>
</evidence>
<comment type="subcellular location">
    <subcellularLocation>
        <location evidence="1">Cell inner membrane</location>
        <topology evidence="1">Single-pass membrane protein</topology>
    </subcellularLocation>
</comment>
<feature type="region of interest" description="Disordered" evidence="9">
    <location>
        <begin position="1"/>
        <end position="40"/>
    </location>
</feature>
<dbReference type="InterPro" id="IPR058633">
    <property type="entry name" value="EmrA/FarA_HH"/>
</dbReference>
<evidence type="ECO:0000256" key="2">
    <source>
        <dbReference type="ARBA" id="ARBA00009477"/>
    </source>
</evidence>
<dbReference type="InterPro" id="IPR058634">
    <property type="entry name" value="AaeA-lik-b-barrel"/>
</dbReference>
<dbReference type="PRINTS" id="PR01490">
    <property type="entry name" value="RTXTOXIND"/>
</dbReference>
<accession>A0A542W1C7</accession>
<evidence type="ECO:0000256" key="6">
    <source>
        <dbReference type="ARBA" id="ARBA00022692"/>
    </source>
</evidence>
<dbReference type="GO" id="GO:0005886">
    <property type="term" value="C:plasma membrane"/>
    <property type="evidence" value="ECO:0007669"/>
    <property type="project" value="UniProtKB-SubCell"/>
</dbReference>
<dbReference type="Pfam" id="PF25963">
    <property type="entry name" value="Beta-barrel_AAEA"/>
    <property type="match status" value="1"/>
</dbReference>
<comment type="caution">
    <text evidence="13">The sequence shown here is derived from an EMBL/GenBank/DDBJ whole genome shotgun (WGS) entry which is preliminary data.</text>
</comment>
<dbReference type="AlphaFoldDB" id="A0A542W1C7"/>
<dbReference type="EMBL" id="VFOF01000001">
    <property type="protein sequence ID" value="TQL17372.1"/>
    <property type="molecule type" value="Genomic_DNA"/>
</dbReference>
<evidence type="ECO:0000256" key="9">
    <source>
        <dbReference type="SAM" id="MobiDB-lite"/>
    </source>
</evidence>
<gene>
    <name evidence="13" type="ORF">FBY58_0951</name>
</gene>
<dbReference type="GO" id="GO:0015721">
    <property type="term" value="P:bile acid and bile salt transport"/>
    <property type="evidence" value="ECO:0007669"/>
    <property type="project" value="UniProtKB-ARBA"/>
</dbReference>
<organism evidence="13 14">
    <name type="scientific">Zymomonas mobilis</name>
    <dbReference type="NCBI Taxonomy" id="542"/>
    <lineage>
        <taxon>Bacteria</taxon>
        <taxon>Pseudomonadati</taxon>
        <taxon>Pseudomonadota</taxon>
        <taxon>Alphaproteobacteria</taxon>
        <taxon>Sphingomonadales</taxon>
        <taxon>Zymomonadaceae</taxon>
        <taxon>Zymomonas</taxon>
    </lineage>
</organism>
<evidence type="ECO:0000259" key="12">
    <source>
        <dbReference type="Pfam" id="PF25963"/>
    </source>
</evidence>
<evidence type="ECO:0000256" key="10">
    <source>
        <dbReference type="SAM" id="Phobius"/>
    </source>
</evidence>
<dbReference type="RefSeq" id="WP_141919718.1">
    <property type="nucleotide sequence ID" value="NZ_VFOF01000001.1"/>
</dbReference>
<sequence>MADHNPTVQAAADQGDSKLSLDKENENATENTDSQPDKTNKANRKRWLRYLAIGLIVIAIIYAIWYFLVGSRHATTDNAYTNAESAQVMALVSGPVAQVFVSDTQQVQKGDLLVRLNPDDQVIALAKAEADMASAERRFGQTSASSDALSQAVMAQQASVEQAEANYLAAQSTYHRAETDYNRRHSLVESGAVSRDEMTAVSNALEKARAALLQSHAAVDQAHAAKEQAIGNFEANQALIKNTTVSTNPQVRAAKANLDQARLDNSRLEIRAPMAGVVTQRQVQVGQRVNVGTPIATIVPIEQIYVDANFKETQLGKVKVGQTATVKSDLYGGDIVYHGHVVGFSGGTGAAFSLIPAQNATGNWIKVVQRLPVRIALDPKELRAHPLRVGLSMEADIDLSSKN</sequence>
<dbReference type="GO" id="GO:0046677">
    <property type="term" value="P:response to antibiotic"/>
    <property type="evidence" value="ECO:0007669"/>
    <property type="project" value="UniProtKB-ARBA"/>
</dbReference>
<keyword evidence="8 10" id="KW-0472">Membrane</keyword>
<evidence type="ECO:0000256" key="8">
    <source>
        <dbReference type="ARBA" id="ARBA00023136"/>
    </source>
</evidence>
<keyword evidence="6 10" id="KW-0812">Transmembrane</keyword>
<evidence type="ECO:0000256" key="1">
    <source>
        <dbReference type="ARBA" id="ARBA00004377"/>
    </source>
</evidence>
<keyword evidence="5" id="KW-0997">Cell inner membrane</keyword>
<comment type="similarity">
    <text evidence="2">Belongs to the membrane fusion protein (MFP) (TC 8.A.1) family.</text>
</comment>
<protein>
    <submittedName>
        <fullName evidence="13">Membrane fusion protein (Multidrug efflux system)</fullName>
    </submittedName>
</protein>
<keyword evidence="7 10" id="KW-1133">Transmembrane helix</keyword>
<evidence type="ECO:0000256" key="7">
    <source>
        <dbReference type="ARBA" id="ARBA00022989"/>
    </source>
</evidence>
<evidence type="ECO:0000256" key="3">
    <source>
        <dbReference type="ARBA" id="ARBA00022448"/>
    </source>
</evidence>